<dbReference type="OrthoDB" id="1092427at2"/>
<dbReference type="Proteomes" id="UP000006420">
    <property type="component" value="Unassembled WGS sequence"/>
</dbReference>
<dbReference type="HOGENOM" id="CLU_141625_0_0_10"/>
<proteinExistence type="predicted"/>
<dbReference type="RefSeq" id="WP_006842263.1">
    <property type="nucleotide sequence ID" value="NZ_AQWJ01000002.1"/>
</dbReference>
<comment type="caution">
    <text evidence="1">The sequence shown here is derived from an EMBL/GenBank/DDBJ whole genome shotgun (WGS) entry which is preliminary data.</text>
</comment>
<evidence type="ECO:0000313" key="1">
    <source>
        <dbReference type="EMBL" id="EGK04565.1"/>
    </source>
</evidence>
<name>F8WXW2_9BACT</name>
<dbReference type="EMBL" id="ADLW01000003">
    <property type="protein sequence ID" value="EGK04565.1"/>
    <property type="molecule type" value="Genomic_DNA"/>
</dbReference>
<protein>
    <submittedName>
        <fullName evidence="1">Uncharacterized protein</fullName>
    </submittedName>
</protein>
<keyword evidence="2" id="KW-1185">Reference proteome</keyword>
<gene>
    <name evidence="1" type="ORF">HMPREF9456_00892</name>
</gene>
<organism evidence="1 2">
    <name type="scientific">Dysgonomonas mossii DSM 22836</name>
    <dbReference type="NCBI Taxonomy" id="742767"/>
    <lineage>
        <taxon>Bacteria</taxon>
        <taxon>Pseudomonadati</taxon>
        <taxon>Bacteroidota</taxon>
        <taxon>Bacteroidia</taxon>
        <taxon>Bacteroidales</taxon>
        <taxon>Dysgonomonadaceae</taxon>
        <taxon>Dysgonomonas</taxon>
    </lineage>
</organism>
<reference evidence="1 2" key="1">
    <citation type="submission" date="2011-04" db="EMBL/GenBank/DDBJ databases">
        <title>The Genome Sequence of Dysgonomonas mossii DSM 22836.</title>
        <authorList>
            <consortium name="The Broad Institute Genome Sequencing Platform"/>
            <person name="Earl A."/>
            <person name="Ward D."/>
            <person name="Feldgarden M."/>
            <person name="Gevers D."/>
            <person name="Pudlo N."/>
            <person name="Martens E."/>
            <person name="Allen-Vercoe E."/>
            <person name="Young S.K."/>
            <person name="Zeng Q."/>
            <person name="Gargeya S."/>
            <person name="Fitzgerald M."/>
            <person name="Haas B."/>
            <person name="Abouelleil A."/>
            <person name="Alvarado L."/>
            <person name="Arachchi H.M."/>
            <person name="Berlin A."/>
            <person name="Brown A."/>
            <person name="Chapman S.B."/>
            <person name="Chen Z."/>
            <person name="Dunbar C."/>
            <person name="Freedman E."/>
            <person name="Gearin G."/>
            <person name="Gellesch M."/>
            <person name="Goldberg J."/>
            <person name="Griggs A."/>
            <person name="Gujja S."/>
            <person name="Heiman D."/>
            <person name="Howarth C."/>
            <person name="Larson L."/>
            <person name="Lui A."/>
            <person name="MacDonald P.J.P."/>
            <person name="Mehta T."/>
            <person name="Montmayeur A."/>
            <person name="Murphy C."/>
            <person name="Neiman D."/>
            <person name="Pearson M."/>
            <person name="Priest M."/>
            <person name="Roberts A."/>
            <person name="Saif S."/>
            <person name="Shea T."/>
            <person name="Shenoy N."/>
            <person name="Sisk P."/>
            <person name="Stolte C."/>
            <person name="Sykes S."/>
            <person name="Yandava C."/>
            <person name="Wortman J."/>
            <person name="Nusbaum C."/>
            <person name="Birren B."/>
        </authorList>
    </citation>
    <scope>NUCLEOTIDE SEQUENCE [LARGE SCALE GENOMIC DNA]</scope>
    <source>
        <strain evidence="1 2">DSM 22836</strain>
    </source>
</reference>
<accession>F8WXW2</accession>
<dbReference type="GeneID" id="78081567"/>
<dbReference type="STRING" id="742767.HMPREF9456_00892"/>
<dbReference type="AlphaFoldDB" id="F8WXW2"/>
<evidence type="ECO:0000313" key="2">
    <source>
        <dbReference type="Proteomes" id="UP000006420"/>
    </source>
</evidence>
<sequence length="150" mass="17439">MEEVRKSPSSLIRSTFVEAIDILSKDYQGSSLTDVFITVDKESGEVAFYDDEENKVAEIVIFDWVDKVEELSDDKVISILREVTEDLDKEEMFSSLDLYKPFSVNYADDNLEVIEELLLINEDSTIKLDNDLMEKFDREFDDFLNKLLNE</sequence>
<dbReference type="eggNOG" id="ENOG5032SMQ">
    <property type="taxonomic scope" value="Bacteria"/>
</dbReference>